<comment type="subcellular location">
    <subcellularLocation>
        <location evidence="1">Membrane</location>
        <topology evidence="1">Multi-pass membrane protein</topology>
    </subcellularLocation>
</comment>
<sequence length="363" mass="39395">MSNISDGVSIHANGTITFPFNGQPYLFIPTNGLTGVNRGNHTAYGNITIFANSNLLCNTSICDLSLAQIGYRPSLGGNAFFAAVFAIYLVAQLFLGIRYKTWGFMTAVMLGLCGEIAGYVGRILLWHNIFDPTGNYFLAYLVSLTIAPAFLAAGIYLCLSRIVVVYGQHISRFRPGTYTLIFCGCDLFSLVLQGLGGGIAASANKQTQIDVGVDIMLAGLGFQVFSIAVFALLCTDFAWRLYKNRNTWSDQHAALQESRLFRAFLIGLCVATFCIFIRSIFRVAELSGGFHGSLANDQVTFMILEGAMIVIATSCQTFLHPGIAFAGVWDEVNFSFRGKKGVEGGKTDGVDTPSFVELSQRSN</sequence>
<name>A0A3E2H2P4_SCYLI</name>
<organism evidence="6 7">
    <name type="scientific">Scytalidium lignicola</name>
    <name type="common">Hyphomycete</name>
    <dbReference type="NCBI Taxonomy" id="5539"/>
    <lineage>
        <taxon>Eukaryota</taxon>
        <taxon>Fungi</taxon>
        <taxon>Dikarya</taxon>
        <taxon>Ascomycota</taxon>
        <taxon>Pezizomycotina</taxon>
        <taxon>Leotiomycetes</taxon>
        <taxon>Leotiomycetes incertae sedis</taxon>
        <taxon>Scytalidium</taxon>
    </lineage>
</organism>
<evidence type="ECO:0000313" key="7">
    <source>
        <dbReference type="Proteomes" id="UP000258309"/>
    </source>
</evidence>
<feature type="non-terminal residue" evidence="6">
    <location>
        <position position="1"/>
    </location>
</feature>
<feature type="transmembrane region" description="Helical" evidence="5">
    <location>
        <begin position="301"/>
        <end position="329"/>
    </location>
</feature>
<keyword evidence="7" id="KW-1185">Reference proteome</keyword>
<evidence type="ECO:0008006" key="8">
    <source>
        <dbReference type="Google" id="ProtNLM"/>
    </source>
</evidence>
<protein>
    <recommendedName>
        <fullName evidence="8">RTA1-domain-containing protein</fullName>
    </recommendedName>
</protein>
<dbReference type="OMA" id="YLFITCD"/>
<evidence type="ECO:0000256" key="3">
    <source>
        <dbReference type="ARBA" id="ARBA00022989"/>
    </source>
</evidence>
<dbReference type="STRING" id="5539.A0A3E2H2P4"/>
<dbReference type="Pfam" id="PF04479">
    <property type="entry name" value="RTA1"/>
    <property type="match status" value="1"/>
</dbReference>
<comment type="caution">
    <text evidence="6">The sequence shown here is derived from an EMBL/GenBank/DDBJ whole genome shotgun (WGS) entry which is preliminary data.</text>
</comment>
<dbReference type="AlphaFoldDB" id="A0A3E2H2P4"/>
<keyword evidence="2 5" id="KW-0812">Transmembrane</keyword>
<evidence type="ECO:0000256" key="4">
    <source>
        <dbReference type="ARBA" id="ARBA00023136"/>
    </source>
</evidence>
<feature type="transmembrane region" description="Helical" evidence="5">
    <location>
        <begin position="180"/>
        <end position="203"/>
    </location>
</feature>
<dbReference type="OrthoDB" id="4521223at2759"/>
<feature type="non-terminal residue" evidence="6">
    <location>
        <position position="363"/>
    </location>
</feature>
<proteinExistence type="predicted"/>
<dbReference type="Proteomes" id="UP000258309">
    <property type="component" value="Unassembled WGS sequence"/>
</dbReference>
<dbReference type="InterPro" id="IPR007568">
    <property type="entry name" value="RTA1"/>
</dbReference>
<keyword evidence="4 5" id="KW-0472">Membrane</keyword>
<keyword evidence="3 5" id="KW-1133">Transmembrane helix</keyword>
<feature type="transmembrane region" description="Helical" evidence="5">
    <location>
        <begin position="75"/>
        <end position="95"/>
    </location>
</feature>
<evidence type="ECO:0000256" key="5">
    <source>
        <dbReference type="SAM" id="Phobius"/>
    </source>
</evidence>
<gene>
    <name evidence="6" type="ORF">B7463_g8637</name>
</gene>
<feature type="transmembrane region" description="Helical" evidence="5">
    <location>
        <begin position="215"/>
        <end position="239"/>
    </location>
</feature>
<dbReference type="EMBL" id="NCSJ02000194">
    <property type="protein sequence ID" value="RFU27688.1"/>
    <property type="molecule type" value="Genomic_DNA"/>
</dbReference>
<dbReference type="GO" id="GO:0005886">
    <property type="term" value="C:plasma membrane"/>
    <property type="evidence" value="ECO:0007669"/>
    <property type="project" value="TreeGrafter"/>
</dbReference>
<evidence type="ECO:0000313" key="6">
    <source>
        <dbReference type="EMBL" id="RFU27688.1"/>
    </source>
</evidence>
<dbReference type="PANTHER" id="PTHR31465:SF9">
    <property type="entry name" value="SPHINGOID LONG-CHAIN BASE TRANSPORTER RSB1"/>
    <property type="match status" value="1"/>
</dbReference>
<accession>A0A3E2H2P4</accession>
<feature type="transmembrane region" description="Helical" evidence="5">
    <location>
        <begin position="102"/>
        <end position="125"/>
    </location>
</feature>
<evidence type="ECO:0000256" key="1">
    <source>
        <dbReference type="ARBA" id="ARBA00004141"/>
    </source>
</evidence>
<feature type="transmembrane region" description="Helical" evidence="5">
    <location>
        <begin position="137"/>
        <end position="159"/>
    </location>
</feature>
<dbReference type="GO" id="GO:0000324">
    <property type="term" value="C:fungal-type vacuole"/>
    <property type="evidence" value="ECO:0007669"/>
    <property type="project" value="TreeGrafter"/>
</dbReference>
<dbReference type="PANTHER" id="PTHR31465">
    <property type="entry name" value="PROTEIN RTA1-RELATED"/>
    <property type="match status" value="1"/>
</dbReference>
<evidence type="ECO:0000256" key="2">
    <source>
        <dbReference type="ARBA" id="ARBA00022692"/>
    </source>
</evidence>
<reference evidence="6 7" key="1">
    <citation type="submission" date="2018-05" db="EMBL/GenBank/DDBJ databases">
        <title>Draft genome sequence of Scytalidium lignicola DSM 105466, a ubiquitous saprotrophic fungus.</title>
        <authorList>
            <person name="Buettner E."/>
            <person name="Gebauer A.M."/>
            <person name="Hofrichter M."/>
            <person name="Liers C."/>
            <person name="Kellner H."/>
        </authorList>
    </citation>
    <scope>NUCLEOTIDE SEQUENCE [LARGE SCALE GENOMIC DNA]</scope>
    <source>
        <strain evidence="6 7">DSM 105466</strain>
    </source>
</reference>
<feature type="transmembrane region" description="Helical" evidence="5">
    <location>
        <begin position="260"/>
        <end position="281"/>
    </location>
</feature>